<protein>
    <recommendedName>
        <fullName evidence="3">Large ribosomal subunit assembly factor BipA</fullName>
        <ecNumber evidence="3">3.6.5.-</ecNumber>
    </recommendedName>
    <alternativeName>
        <fullName evidence="3">GTP-binding protein BipA</fullName>
    </alternativeName>
</protein>
<comment type="function">
    <text evidence="3">A 50S ribosomal subunit assembly protein with GTPase activity, required for 50S subunit assembly at low temperatures, may also play a role in translation. Binds GTP and analogs. Binds the 70S ribosome between the 30S and 50S subunits, in a similar position as ribosome-bound EF-G; it contacts a number of ribosomal proteins, both rRNAs and the A-site tRNA.</text>
</comment>
<dbReference type="GO" id="GO:0000027">
    <property type="term" value="P:ribosomal large subunit assembly"/>
    <property type="evidence" value="ECO:0007669"/>
    <property type="project" value="UniProtKB-UniRule"/>
</dbReference>
<dbReference type="Gene3D" id="2.40.50.250">
    <property type="entry name" value="bipa protein"/>
    <property type="match status" value="1"/>
</dbReference>
<dbReference type="FunFam" id="3.30.70.240:FF:000002">
    <property type="entry name" value="GTP-binding protein TypA"/>
    <property type="match status" value="1"/>
</dbReference>
<evidence type="ECO:0000313" key="5">
    <source>
        <dbReference type="EMBL" id="GEB02509.1"/>
    </source>
</evidence>
<comment type="catalytic activity">
    <reaction evidence="3">
        <text>GTP + H2O = GDP + phosphate + H(+)</text>
        <dbReference type="Rhea" id="RHEA:19669"/>
        <dbReference type="ChEBI" id="CHEBI:15377"/>
        <dbReference type="ChEBI" id="CHEBI:15378"/>
        <dbReference type="ChEBI" id="CHEBI:37565"/>
        <dbReference type="ChEBI" id="CHEBI:43474"/>
        <dbReference type="ChEBI" id="CHEBI:58189"/>
    </reaction>
</comment>
<dbReference type="Gene3D" id="2.40.30.10">
    <property type="entry name" value="Translation factors"/>
    <property type="match status" value="1"/>
</dbReference>
<comment type="subcellular location">
    <subcellularLocation>
        <location evidence="3">Cytoplasm</location>
    </subcellularLocation>
    <text evidence="3">Binds to ribosomes.</text>
</comment>
<dbReference type="CDD" id="cd16263">
    <property type="entry name" value="BipA_III"/>
    <property type="match status" value="1"/>
</dbReference>
<keyword evidence="2 3" id="KW-0342">GTP-binding</keyword>
<dbReference type="PRINTS" id="PR00315">
    <property type="entry name" value="ELONGATNFCT"/>
</dbReference>
<dbReference type="GO" id="GO:0005829">
    <property type="term" value="C:cytosol"/>
    <property type="evidence" value="ECO:0007669"/>
    <property type="project" value="TreeGrafter"/>
</dbReference>
<dbReference type="GO" id="GO:0000049">
    <property type="term" value="F:tRNA binding"/>
    <property type="evidence" value="ECO:0007669"/>
    <property type="project" value="UniProtKB-KW"/>
</dbReference>
<evidence type="ECO:0000256" key="1">
    <source>
        <dbReference type="ARBA" id="ARBA00022741"/>
    </source>
</evidence>
<dbReference type="InterPro" id="IPR047042">
    <property type="entry name" value="BipA_II"/>
</dbReference>
<reference evidence="5 6" key="1">
    <citation type="submission" date="2019-06" db="EMBL/GenBank/DDBJ databases">
        <title>Whole genome shotgun sequence of Gluconobacter roseus NBRC 3990.</title>
        <authorList>
            <person name="Hosoyama A."/>
            <person name="Uohara A."/>
            <person name="Ohji S."/>
            <person name="Ichikawa N."/>
        </authorList>
    </citation>
    <scope>NUCLEOTIDE SEQUENCE [LARGE SCALE GENOMIC DNA]</scope>
    <source>
        <strain evidence="5 6">NBRC 3990</strain>
    </source>
</reference>
<dbReference type="InterPro" id="IPR004161">
    <property type="entry name" value="EFTu-like_2"/>
</dbReference>
<keyword evidence="1 3" id="KW-0547">Nucleotide-binding</keyword>
<dbReference type="Gene3D" id="3.30.70.240">
    <property type="match status" value="1"/>
</dbReference>
<evidence type="ECO:0000259" key="4">
    <source>
        <dbReference type="PROSITE" id="PS51722"/>
    </source>
</evidence>
<dbReference type="SUPFAM" id="SSF50447">
    <property type="entry name" value="Translation proteins"/>
    <property type="match status" value="1"/>
</dbReference>
<dbReference type="EMBL" id="BJLY01000001">
    <property type="protein sequence ID" value="GEB02509.1"/>
    <property type="molecule type" value="Genomic_DNA"/>
</dbReference>
<keyword evidence="3" id="KW-0378">Hydrolase</keyword>
<keyword evidence="3" id="KW-0820">tRNA-binding</keyword>
<dbReference type="GO" id="GO:0097216">
    <property type="term" value="F:guanosine tetraphosphate binding"/>
    <property type="evidence" value="ECO:0007669"/>
    <property type="project" value="UniProtKB-ARBA"/>
</dbReference>
<dbReference type="InterPro" id="IPR035651">
    <property type="entry name" value="BipA_V"/>
</dbReference>
<dbReference type="PROSITE" id="PS00301">
    <property type="entry name" value="G_TR_1"/>
    <property type="match status" value="1"/>
</dbReference>
<dbReference type="PANTHER" id="PTHR42908">
    <property type="entry name" value="TRANSLATION ELONGATION FACTOR-RELATED"/>
    <property type="match status" value="1"/>
</dbReference>
<dbReference type="Gene3D" id="3.40.50.300">
    <property type="entry name" value="P-loop containing nucleotide triphosphate hydrolases"/>
    <property type="match status" value="1"/>
</dbReference>
<dbReference type="InterPro" id="IPR009000">
    <property type="entry name" value="Transl_B-barrel_sf"/>
</dbReference>
<comment type="caution">
    <text evidence="5">The sequence shown here is derived from an EMBL/GenBank/DDBJ whole genome shotgun (WGS) entry which is preliminary data.</text>
</comment>
<comment type="subunit">
    <text evidence="3">Monomer.</text>
</comment>
<dbReference type="GO" id="GO:1990904">
    <property type="term" value="C:ribonucleoprotein complex"/>
    <property type="evidence" value="ECO:0007669"/>
    <property type="project" value="TreeGrafter"/>
</dbReference>
<gene>
    <name evidence="3" type="primary">bipA</name>
    <name evidence="5" type="ORF">GRO01_00850</name>
</gene>
<dbReference type="InterPro" id="IPR048876">
    <property type="entry name" value="BipA_C"/>
</dbReference>
<dbReference type="NCBIfam" id="TIGR00231">
    <property type="entry name" value="small_GTP"/>
    <property type="match status" value="1"/>
</dbReference>
<dbReference type="EC" id="3.6.5.-" evidence="3"/>
<evidence type="ECO:0000313" key="6">
    <source>
        <dbReference type="Proteomes" id="UP000320772"/>
    </source>
</evidence>
<dbReference type="SUPFAM" id="SSF54980">
    <property type="entry name" value="EF-G C-terminal domain-like"/>
    <property type="match status" value="2"/>
</dbReference>
<feature type="binding site" evidence="3">
    <location>
        <begin position="148"/>
        <end position="151"/>
    </location>
    <ligand>
        <name>GTP</name>
        <dbReference type="ChEBI" id="CHEBI:37565"/>
    </ligand>
</feature>
<keyword evidence="3" id="KW-0963">Cytoplasm</keyword>
<dbReference type="InterPro" id="IPR031157">
    <property type="entry name" value="G_TR_CS"/>
</dbReference>
<dbReference type="InterPro" id="IPR047041">
    <property type="entry name" value="BipA_GTP-bd_dom"/>
</dbReference>
<dbReference type="FunFam" id="3.40.50.300:FF:000055">
    <property type="entry name" value="GTP-binding protein TypA"/>
    <property type="match status" value="1"/>
</dbReference>
<name>A0A4Y3M7Z1_9PROT</name>
<dbReference type="CDD" id="cd03691">
    <property type="entry name" value="BipA_TypA_II"/>
    <property type="match status" value="1"/>
</dbReference>
<comment type="similarity">
    <text evidence="3">Belongs to the TRAFAC class translation factor GTPase superfamily. Classic translation factor GTPase family. BipA subfamily.</text>
</comment>
<keyword evidence="3" id="KW-0690">Ribosome biogenesis</keyword>
<dbReference type="Pfam" id="PF21018">
    <property type="entry name" value="BipA_C"/>
    <property type="match status" value="1"/>
</dbReference>
<dbReference type="GO" id="GO:0019843">
    <property type="term" value="F:rRNA binding"/>
    <property type="evidence" value="ECO:0007669"/>
    <property type="project" value="UniProtKB-KW"/>
</dbReference>
<dbReference type="FunFam" id="3.30.70.870:FF:000003">
    <property type="entry name" value="GTP-binding protein TypA"/>
    <property type="match status" value="1"/>
</dbReference>
<keyword evidence="3" id="KW-0694">RNA-binding</keyword>
<dbReference type="GO" id="GO:0005525">
    <property type="term" value="F:GTP binding"/>
    <property type="evidence" value="ECO:0007669"/>
    <property type="project" value="UniProtKB-UniRule"/>
</dbReference>
<dbReference type="CDD" id="cd03710">
    <property type="entry name" value="BipA_TypA_C"/>
    <property type="match status" value="1"/>
</dbReference>
<dbReference type="CDD" id="cd01891">
    <property type="entry name" value="TypA_BipA"/>
    <property type="match status" value="1"/>
</dbReference>
<dbReference type="HAMAP" id="MF_00849">
    <property type="entry name" value="BipA"/>
    <property type="match status" value="1"/>
</dbReference>
<dbReference type="Gene3D" id="3.30.70.870">
    <property type="entry name" value="Elongation Factor G (Translational Gtpase), domain 3"/>
    <property type="match status" value="1"/>
</dbReference>
<dbReference type="GO" id="GO:0043022">
    <property type="term" value="F:ribosome binding"/>
    <property type="evidence" value="ECO:0007669"/>
    <property type="project" value="UniProtKB-UniRule"/>
</dbReference>
<dbReference type="PANTHER" id="PTHR42908:SF8">
    <property type="entry name" value="TR-TYPE G DOMAIN-CONTAINING PROTEIN"/>
    <property type="match status" value="1"/>
</dbReference>
<dbReference type="Pfam" id="PF03144">
    <property type="entry name" value="GTP_EFTU_D2"/>
    <property type="match status" value="1"/>
</dbReference>
<dbReference type="SUPFAM" id="SSF52540">
    <property type="entry name" value="P-loop containing nucleoside triphosphate hydrolases"/>
    <property type="match status" value="1"/>
</dbReference>
<dbReference type="GO" id="GO:0003924">
    <property type="term" value="F:GTPase activity"/>
    <property type="evidence" value="ECO:0007669"/>
    <property type="project" value="UniProtKB-UniRule"/>
</dbReference>
<dbReference type="Proteomes" id="UP000320772">
    <property type="component" value="Unassembled WGS sequence"/>
</dbReference>
<dbReference type="STRING" id="586239.AD943_03340"/>
<evidence type="ECO:0000256" key="2">
    <source>
        <dbReference type="ARBA" id="ARBA00023134"/>
    </source>
</evidence>
<dbReference type="InterPro" id="IPR027417">
    <property type="entry name" value="P-loop_NTPase"/>
</dbReference>
<sequence length="628" mass="69474">MAGFGAEDGANPLFDASRLEDHMELRNIAIIAHVDHGKTTLVDALLKQSGSFRDNQHVADRAMDSNDLERERGITILAKCTSVVWKETRINIIDTPGHADFGGEVERILSMVDGAIILVDAAEGALPQTKFVLGKALARGIRPIVVVNKIDRSDARPDEVHEEIFDLFASLGADEHQLDFPMLYASGRQGWADLELDGPKKDLAPLFDLVLRHVPTPNVDKDAPFGMVSTILESDNFLGRILTGRIDQGRAKVNMPVRVLRPDGTVVETGRLTKLLSFRGLDRVPVEEAEAGDIVAVAGLSEATIPDTIADPSVEKPLPSRPVDPPTLSMTFRINDGPLGGREGKKVTSRQIRDRLFKETEGNVAIKVTESPESEAFEVAGRGELQLGVLIETMRREGFELTIGRPRVLFRENEETGEREEPFEEVLVDVDEPYSGVVVEKMSLRKGVMQDMRPSGGGKVRLTFLIPSRGLIGYHGEFLTDTRGTGLMNRLFHGYLPYVGPIEGRRNGSLISAEDGTTTQYALFSLQDRGTMFVDAGEKIYTGMILGEHSRENDLDVNAVREKKLTNMRASGKDEALLLTPPRRMSLEQAIAYIEDDELVEVTPSAIRIRKRYLDPHERKRASKSREI</sequence>
<keyword evidence="6" id="KW-1185">Reference proteome</keyword>
<dbReference type="InterPro" id="IPR047043">
    <property type="entry name" value="BipA_III"/>
</dbReference>
<dbReference type="InterPro" id="IPR000640">
    <property type="entry name" value="EFG_V-like"/>
</dbReference>
<evidence type="ECO:0000256" key="3">
    <source>
        <dbReference type="HAMAP-Rule" id="MF_00849"/>
    </source>
</evidence>
<dbReference type="InterPro" id="IPR006298">
    <property type="entry name" value="BipA"/>
</dbReference>
<dbReference type="InterPro" id="IPR005225">
    <property type="entry name" value="Small_GTP-bd"/>
</dbReference>
<dbReference type="AlphaFoldDB" id="A0A4Y3M7Z1"/>
<dbReference type="PROSITE" id="PS51722">
    <property type="entry name" value="G_TR_2"/>
    <property type="match status" value="1"/>
</dbReference>
<keyword evidence="3" id="KW-0699">rRNA-binding</keyword>
<proteinExistence type="inferred from homology"/>
<accession>A0A4Y3M7Z1</accession>
<organism evidence="5 6">
    <name type="scientific">Gluconobacter roseus NBRC 3990</name>
    <dbReference type="NCBI Taxonomy" id="1307950"/>
    <lineage>
        <taxon>Bacteria</taxon>
        <taxon>Pseudomonadati</taxon>
        <taxon>Pseudomonadota</taxon>
        <taxon>Alphaproteobacteria</taxon>
        <taxon>Acetobacterales</taxon>
        <taxon>Acetobacteraceae</taxon>
        <taxon>Gluconobacter</taxon>
    </lineage>
</organism>
<feature type="domain" description="Tr-type G" evidence="4">
    <location>
        <begin position="23"/>
        <end position="218"/>
    </location>
</feature>
<dbReference type="InterPro" id="IPR042116">
    <property type="entry name" value="TypA/BipA_C"/>
</dbReference>
<feature type="binding site" evidence="3">
    <location>
        <begin position="35"/>
        <end position="40"/>
    </location>
    <ligand>
        <name>GTP</name>
        <dbReference type="ChEBI" id="CHEBI:37565"/>
    </ligand>
</feature>
<dbReference type="Pfam" id="PF00009">
    <property type="entry name" value="GTP_EFTU"/>
    <property type="match status" value="1"/>
</dbReference>
<dbReference type="InterPro" id="IPR035647">
    <property type="entry name" value="EFG_III/V"/>
</dbReference>
<dbReference type="InterPro" id="IPR000795">
    <property type="entry name" value="T_Tr_GTP-bd_dom"/>
</dbReference>
<dbReference type="FunFam" id="2.40.50.250:FF:000001">
    <property type="entry name" value="GTP-binding protein TypA"/>
    <property type="match status" value="1"/>
</dbReference>
<dbReference type="Pfam" id="PF00679">
    <property type="entry name" value="EFG_C"/>
    <property type="match status" value="1"/>
</dbReference>
<dbReference type="NCBIfam" id="TIGR01394">
    <property type="entry name" value="TypA_BipA"/>
    <property type="match status" value="1"/>
</dbReference>